<dbReference type="FunFam" id="3.40.50.1000:FF:000036">
    <property type="entry name" value="HAD family hydrolase"/>
    <property type="match status" value="1"/>
</dbReference>
<name>A0A7C0X9R0_UNCW3</name>
<proteinExistence type="inferred from homology"/>
<comment type="caution">
    <text evidence="6">The sequence shown here is derived from an EMBL/GenBank/DDBJ whole genome shotgun (WGS) entry which is preliminary data.</text>
</comment>
<organism evidence="6">
    <name type="scientific">candidate division WOR-3 bacterium</name>
    <dbReference type="NCBI Taxonomy" id="2052148"/>
    <lineage>
        <taxon>Bacteria</taxon>
        <taxon>Bacteria division WOR-3</taxon>
    </lineage>
</organism>
<dbReference type="NCBIfam" id="TIGR01549">
    <property type="entry name" value="HAD-SF-IA-v1"/>
    <property type="match status" value="1"/>
</dbReference>
<dbReference type="Proteomes" id="UP000885931">
    <property type="component" value="Unassembled WGS sequence"/>
</dbReference>
<dbReference type="GO" id="GO:0046872">
    <property type="term" value="F:metal ion binding"/>
    <property type="evidence" value="ECO:0007669"/>
    <property type="project" value="UniProtKB-KW"/>
</dbReference>
<dbReference type="Gene3D" id="3.40.50.1000">
    <property type="entry name" value="HAD superfamily/HAD-like"/>
    <property type="match status" value="1"/>
</dbReference>
<dbReference type="Pfam" id="PF00702">
    <property type="entry name" value="Hydrolase"/>
    <property type="match status" value="1"/>
</dbReference>
<dbReference type="SUPFAM" id="SSF56784">
    <property type="entry name" value="HAD-like"/>
    <property type="match status" value="1"/>
</dbReference>
<comment type="similarity">
    <text evidence="1">Belongs to the HAD-like hydrolase superfamily. CbbY/CbbZ/Gph/YieH family.</text>
</comment>
<evidence type="ECO:0000256" key="4">
    <source>
        <dbReference type="ARBA" id="ARBA00022842"/>
    </source>
</evidence>
<keyword evidence="5" id="KW-0119">Carbohydrate metabolism</keyword>
<sequence length="133" mass="14945">MVPNEGLMEFLLALRKRGIPIGLASSSQLNQINFILRKLGLREFFSAITSGEEVSEGKPEPQIYLETARRLGVPPERCVAIEDSRNGLISAKRAGMKVIAYRNDFGLDVDMKINSFLELKDLKFLEEFGLLED</sequence>
<keyword evidence="2" id="KW-0479">Metal-binding</keyword>
<dbReference type="PRINTS" id="PR00413">
    <property type="entry name" value="HADHALOGNASE"/>
</dbReference>
<dbReference type="PANTHER" id="PTHR46193:SF18">
    <property type="entry name" value="HEXITOL PHOSPHATASE B"/>
    <property type="match status" value="1"/>
</dbReference>
<dbReference type="InterPro" id="IPR051600">
    <property type="entry name" value="Beta-PGM-like"/>
</dbReference>
<dbReference type="InterPro" id="IPR006439">
    <property type="entry name" value="HAD-SF_hydro_IA"/>
</dbReference>
<dbReference type="EMBL" id="DRBW01000187">
    <property type="protein sequence ID" value="HDM90536.1"/>
    <property type="molecule type" value="Genomic_DNA"/>
</dbReference>
<reference evidence="6" key="1">
    <citation type="journal article" date="2020" name="mSystems">
        <title>Genome- and Community-Level Interaction Insights into Carbon Utilization and Element Cycling Functions of Hydrothermarchaeota in Hydrothermal Sediment.</title>
        <authorList>
            <person name="Zhou Z."/>
            <person name="Liu Y."/>
            <person name="Xu W."/>
            <person name="Pan J."/>
            <person name="Luo Z.H."/>
            <person name="Li M."/>
        </authorList>
    </citation>
    <scope>NUCLEOTIDE SEQUENCE [LARGE SCALE GENOMIC DNA]</scope>
    <source>
        <strain evidence="6">HyVt-237</strain>
    </source>
</reference>
<dbReference type="NCBIfam" id="TIGR01509">
    <property type="entry name" value="HAD-SF-IA-v3"/>
    <property type="match status" value="1"/>
</dbReference>
<dbReference type="PANTHER" id="PTHR46193">
    <property type="entry name" value="6-PHOSPHOGLUCONATE PHOSPHATASE"/>
    <property type="match status" value="1"/>
</dbReference>
<evidence type="ECO:0000256" key="5">
    <source>
        <dbReference type="ARBA" id="ARBA00023277"/>
    </source>
</evidence>
<dbReference type="GO" id="GO:0016787">
    <property type="term" value="F:hydrolase activity"/>
    <property type="evidence" value="ECO:0007669"/>
    <property type="project" value="UniProtKB-KW"/>
</dbReference>
<dbReference type="AlphaFoldDB" id="A0A7C0X9R0"/>
<keyword evidence="3 6" id="KW-0378">Hydrolase</keyword>
<protein>
    <submittedName>
        <fullName evidence="6">HAD family hydrolase</fullName>
    </submittedName>
</protein>
<dbReference type="InterPro" id="IPR036412">
    <property type="entry name" value="HAD-like_sf"/>
</dbReference>
<evidence type="ECO:0000313" key="6">
    <source>
        <dbReference type="EMBL" id="HDM90536.1"/>
    </source>
</evidence>
<evidence type="ECO:0000256" key="2">
    <source>
        <dbReference type="ARBA" id="ARBA00022723"/>
    </source>
</evidence>
<accession>A0A7C0X9R0</accession>
<evidence type="ECO:0000256" key="3">
    <source>
        <dbReference type="ARBA" id="ARBA00022801"/>
    </source>
</evidence>
<evidence type="ECO:0000256" key="1">
    <source>
        <dbReference type="ARBA" id="ARBA00006171"/>
    </source>
</evidence>
<keyword evidence="4" id="KW-0460">Magnesium</keyword>
<gene>
    <name evidence="6" type="ORF">ENG67_04945</name>
</gene>
<dbReference type="InterPro" id="IPR023214">
    <property type="entry name" value="HAD_sf"/>
</dbReference>